<dbReference type="GO" id="GO:0005509">
    <property type="term" value="F:calcium ion binding"/>
    <property type="evidence" value="ECO:0007669"/>
    <property type="project" value="InterPro"/>
</dbReference>
<keyword evidence="4" id="KW-0998">Cell outer membrane</keyword>
<dbReference type="GO" id="GO:0009279">
    <property type="term" value="C:cell outer membrane"/>
    <property type="evidence" value="ECO:0007669"/>
    <property type="project" value="UniProtKB-SubCell"/>
</dbReference>
<evidence type="ECO:0000256" key="7">
    <source>
        <dbReference type="SAM" id="SignalP"/>
    </source>
</evidence>
<dbReference type="EMBL" id="VMRJ01000004">
    <property type="protein sequence ID" value="TVT39019.1"/>
    <property type="molecule type" value="Genomic_DNA"/>
</dbReference>
<comment type="subcellular location">
    <subcellularLocation>
        <location evidence="1">Cell outer membrane</location>
    </subcellularLocation>
</comment>
<dbReference type="PANTHER" id="PTHR30329">
    <property type="entry name" value="STATOR ELEMENT OF FLAGELLAR MOTOR COMPLEX"/>
    <property type="match status" value="1"/>
</dbReference>
<feature type="region of interest" description="Disordered" evidence="6">
    <location>
        <begin position="496"/>
        <end position="542"/>
    </location>
</feature>
<dbReference type="PRINTS" id="PR01021">
    <property type="entry name" value="OMPADOMAIN"/>
</dbReference>
<sequence>MKHQLFTASVLGLGLLAGATNVQAQSADRKWGLSGYTTILRYRGDLGNNYFMRRYPTFGGGLTLSRYLSKGLDINLSANQATLRYPSDPNTFINGNRFYANVSSFGLGFKLKLNNGWALKEDAAIQPYILLQPGYAYIYTDRYLNNATTPSSTNYGAFDAQAAVGLNFRITPGFNFFVQAGQHILFTDDARLDGIAGPRNGWFNKYDQYLQYSAGVTVNFGKAKDTDGDGVPDRKDKCPDTPQGVKVDENGCPVDTDGDGVADYQDKCPDVKGLASLQGCPDSDNDGVADNDDKCPNTPAGVKVDASGCPVDSDGDGVADYLDKCPNTPAGVKVDANGCPLDRDGDGVPDYQDRCPDRAGPASNKGCPEIKAEQKKVLNEATKYINFDFNKATLKPSSFPKLEQMVQIMNEYPDYSLSIAGHTDDVGNDDYNLRLSYERAAAARKYMVDKGVPAERIESRGYGETKPIADNKTKAGQALNRRVDFDPYLTGEANAAEAKYGPAPSISELKATGKPLPGKKTTGTGSPRSRKAPVKKAPAKRK</sequence>
<evidence type="ECO:0000256" key="6">
    <source>
        <dbReference type="SAM" id="MobiDB-lite"/>
    </source>
</evidence>
<keyword evidence="3 5" id="KW-0472">Membrane</keyword>
<dbReference type="OrthoDB" id="5166631at2"/>
<dbReference type="InterPro" id="IPR006664">
    <property type="entry name" value="OMP_bac"/>
</dbReference>
<dbReference type="CDD" id="cd07185">
    <property type="entry name" value="OmpA_C-like"/>
    <property type="match status" value="1"/>
</dbReference>
<dbReference type="Proteomes" id="UP000317624">
    <property type="component" value="Unassembled WGS sequence"/>
</dbReference>
<gene>
    <name evidence="9" type="ORF">FNT36_15245</name>
</gene>
<feature type="chain" id="PRO_5022024424" evidence="7">
    <location>
        <begin position="25"/>
        <end position="542"/>
    </location>
</feature>
<feature type="signal peptide" evidence="7">
    <location>
        <begin position="1"/>
        <end position="24"/>
    </location>
</feature>
<evidence type="ECO:0000256" key="1">
    <source>
        <dbReference type="ARBA" id="ARBA00004442"/>
    </source>
</evidence>
<evidence type="ECO:0000256" key="3">
    <source>
        <dbReference type="ARBA" id="ARBA00023136"/>
    </source>
</evidence>
<evidence type="ECO:0000256" key="2">
    <source>
        <dbReference type="ARBA" id="ARBA00022729"/>
    </source>
</evidence>
<keyword evidence="10" id="KW-1185">Reference proteome</keyword>
<organism evidence="9 10">
    <name type="scientific">Hymenobacter setariae</name>
    <dbReference type="NCBI Taxonomy" id="2594794"/>
    <lineage>
        <taxon>Bacteria</taxon>
        <taxon>Pseudomonadati</taxon>
        <taxon>Bacteroidota</taxon>
        <taxon>Cytophagia</taxon>
        <taxon>Cytophagales</taxon>
        <taxon>Hymenobacteraceae</taxon>
        <taxon>Hymenobacter</taxon>
    </lineage>
</organism>
<dbReference type="Gene3D" id="3.30.1330.60">
    <property type="entry name" value="OmpA-like domain"/>
    <property type="match status" value="1"/>
</dbReference>
<accession>A0A558BR79</accession>
<evidence type="ECO:0000256" key="5">
    <source>
        <dbReference type="PROSITE-ProRule" id="PRU00473"/>
    </source>
</evidence>
<evidence type="ECO:0000256" key="4">
    <source>
        <dbReference type="ARBA" id="ARBA00023237"/>
    </source>
</evidence>
<dbReference type="Pfam" id="PF00691">
    <property type="entry name" value="OmpA"/>
    <property type="match status" value="1"/>
</dbReference>
<dbReference type="PROSITE" id="PS51123">
    <property type="entry name" value="OMPA_2"/>
    <property type="match status" value="1"/>
</dbReference>
<dbReference type="RefSeq" id="WP_144849462.1">
    <property type="nucleotide sequence ID" value="NZ_VMRJ01000004.1"/>
</dbReference>
<evidence type="ECO:0000313" key="9">
    <source>
        <dbReference type="EMBL" id="TVT39019.1"/>
    </source>
</evidence>
<dbReference type="AlphaFoldDB" id="A0A558BR79"/>
<keyword evidence="2 7" id="KW-0732">Signal</keyword>
<dbReference type="SUPFAM" id="SSF103088">
    <property type="entry name" value="OmpA-like"/>
    <property type="match status" value="1"/>
</dbReference>
<feature type="compositionally biased region" description="Basic residues" evidence="6">
    <location>
        <begin position="528"/>
        <end position="542"/>
    </location>
</feature>
<protein>
    <submittedName>
        <fullName evidence="9">OmpA family protein</fullName>
    </submittedName>
</protein>
<evidence type="ECO:0000313" key="10">
    <source>
        <dbReference type="Proteomes" id="UP000317624"/>
    </source>
</evidence>
<dbReference type="InterPro" id="IPR036737">
    <property type="entry name" value="OmpA-like_sf"/>
</dbReference>
<dbReference type="Gene3D" id="4.10.1080.10">
    <property type="entry name" value="TSP type-3 repeat"/>
    <property type="match status" value="2"/>
</dbReference>
<dbReference type="InterPro" id="IPR050330">
    <property type="entry name" value="Bact_OuterMem_StrucFunc"/>
</dbReference>
<dbReference type="InterPro" id="IPR003367">
    <property type="entry name" value="Thrombospondin_3-like_rpt"/>
</dbReference>
<feature type="region of interest" description="Disordered" evidence="6">
    <location>
        <begin position="225"/>
        <end position="252"/>
    </location>
</feature>
<dbReference type="PANTHER" id="PTHR30329:SF21">
    <property type="entry name" value="LIPOPROTEIN YIAD-RELATED"/>
    <property type="match status" value="1"/>
</dbReference>
<feature type="domain" description="OmpA-like" evidence="8">
    <location>
        <begin position="374"/>
        <end position="491"/>
    </location>
</feature>
<dbReference type="InterPro" id="IPR006665">
    <property type="entry name" value="OmpA-like"/>
</dbReference>
<feature type="compositionally biased region" description="Basic and acidic residues" evidence="6">
    <location>
        <begin position="225"/>
        <end position="239"/>
    </location>
</feature>
<evidence type="ECO:0000259" key="8">
    <source>
        <dbReference type="PROSITE" id="PS51123"/>
    </source>
</evidence>
<dbReference type="GO" id="GO:0007155">
    <property type="term" value="P:cell adhesion"/>
    <property type="evidence" value="ECO:0007669"/>
    <property type="project" value="InterPro"/>
</dbReference>
<proteinExistence type="predicted"/>
<dbReference type="InterPro" id="IPR028974">
    <property type="entry name" value="TSP_type-3_rpt"/>
</dbReference>
<reference evidence="9 10" key="1">
    <citation type="submission" date="2019-07" db="EMBL/GenBank/DDBJ databases">
        <title>Hymenobacter sp. straun FUR1 Genome sequencing and assembly.</title>
        <authorList>
            <person name="Chhetri G."/>
        </authorList>
    </citation>
    <scope>NUCLEOTIDE SEQUENCE [LARGE SCALE GENOMIC DNA]</scope>
    <source>
        <strain evidence="9 10">Fur1</strain>
    </source>
</reference>
<name>A0A558BR79_9BACT</name>
<dbReference type="Pfam" id="PF02412">
    <property type="entry name" value="TSP_3"/>
    <property type="match status" value="4"/>
</dbReference>
<dbReference type="SUPFAM" id="SSF103647">
    <property type="entry name" value="TSP type-3 repeat"/>
    <property type="match status" value="2"/>
</dbReference>
<comment type="caution">
    <text evidence="9">The sequence shown here is derived from an EMBL/GenBank/DDBJ whole genome shotgun (WGS) entry which is preliminary data.</text>
</comment>